<dbReference type="InterPro" id="IPR005644">
    <property type="entry name" value="NolW-like"/>
</dbReference>
<keyword evidence="8" id="KW-1185">Reference proteome</keyword>
<dbReference type="PANTHER" id="PTHR30332:SF24">
    <property type="entry name" value="SECRETIN GSPD-RELATED"/>
    <property type="match status" value="1"/>
</dbReference>
<dbReference type="PANTHER" id="PTHR30332">
    <property type="entry name" value="PROBABLE GENERAL SECRETION PATHWAY PROTEIN D"/>
    <property type="match status" value="1"/>
</dbReference>
<feature type="region of interest" description="Disordered" evidence="4">
    <location>
        <begin position="633"/>
        <end position="669"/>
    </location>
</feature>
<organism evidence="7 8">
    <name type="scientific">Stieleria marina</name>
    <dbReference type="NCBI Taxonomy" id="1930275"/>
    <lineage>
        <taxon>Bacteria</taxon>
        <taxon>Pseudomonadati</taxon>
        <taxon>Planctomycetota</taxon>
        <taxon>Planctomycetia</taxon>
        <taxon>Pirellulales</taxon>
        <taxon>Pirellulaceae</taxon>
        <taxon>Stieleria</taxon>
    </lineage>
</organism>
<dbReference type="Gene3D" id="3.30.1370.120">
    <property type="match status" value="4"/>
</dbReference>
<feature type="region of interest" description="Disordered" evidence="4">
    <location>
        <begin position="870"/>
        <end position="912"/>
    </location>
</feature>
<evidence type="ECO:0000313" key="8">
    <source>
        <dbReference type="Proteomes" id="UP000319817"/>
    </source>
</evidence>
<evidence type="ECO:0000256" key="2">
    <source>
        <dbReference type="ARBA" id="ARBA00022729"/>
    </source>
</evidence>
<evidence type="ECO:0000259" key="6">
    <source>
        <dbReference type="Pfam" id="PF03958"/>
    </source>
</evidence>
<keyword evidence="3" id="KW-0472">Membrane</keyword>
<dbReference type="Pfam" id="PF03958">
    <property type="entry name" value="Secretin_N"/>
    <property type="match status" value="2"/>
</dbReference>
<keyword evidence="2 5" id="KW-0732">Signal</keyword>
<evidence type="ECO:0000256" key="3">
    <source>
        <dbReference type="ARBA" id="ARBA00023136"/>
    </source>
</evidence>
<feature type="region of interest" description="Disordered" evidence="4">
    <location>
        <begin position="22"/>
        <end position="91"/>
    </location>
</feature>
<dbReference type="InterPro" id="IPR038591">
    <property type="entry name" value="NolW-like_sf"/>
</dbReference>
<dbReference type="RefSeq" id="WP_419189461.1">
    <property type="nucleotide sequence ID" value="NZ_CP036526.1"/>
</dbReference>
<feature type="chain" id="PRO_5021748247" evidence="5">
    <location>
        <begin position="26"/>
        <end position="1008"/>
    </location>
</feature>
<accession>A0A517P347</accession>
<reference evidence="7 8" key="1">
    <citation type="submission" date="2019-02" db="EMBL/GenBank/DDBJ databases">
        <title>Deep-cultivation of Planctomycetes and their phenomic and genomic characterization uncovers novel biology.</title>
        <authorList>
            <person name="Wiegand S."/>
            <person name="Jogler M."/>
            <person name="Boedeker C."/>
            <person name="Pinto D."/>
            <person name="Vollmers J."/>
            <person name="Rivas-Marin E."/>
            <person name="Kohn T."/>
            <person name="Peeters S.H."/>
            <person name="Heuer A."/>
            <person name="Rast P."/>
            <person name="Oberbeckmann S."/>
            <person name="Bunk B."/>
            <person name="Jeske O."/>
            <person name="Meyerdierks A."/>
            <person name="Storesund J.E."/>
            <person name="Kallscheuer N."/>
            <person name="Luecker S."/>
            <person name="Lage O.M."/>
            <person name="Pohl T."/>
            <person name="Merkel B.J."/>
            <person name="Hornburger P."/>
            <person name="Mueller R.-W."/>
            <person name="Bruemmer F."/>
            <person name="Labrenz M."/>
            <person name="Spormann A.M."/>
            <person name="Op den Camp H."/>
            <person name="Overmann J."/>
            <person name="Amann R."/>
            <person name="Jetten M.S.M."/>
            <person name="Mascher T."/>
            <person name="Medema M.H."/>
            <person name="Devos D.P."/>
            <person name="Kaster A.-K."/>
            <person name="Ovreas L."/>
            <person name="Rohde M."/>
            <person name="Galperin M.Y."/>
            <person name="Jogler C."/>
        </authorList>
    </citation>
    <scope>NUCLEOTIDE SEQUENCE [LARGE SCALE GENOMIC DNA]</scope>
    <source>
        <strain evidence="7 8">K23_9</strain>
    </source>
</reference>
<proteinExistence type="predicted"/>
<dbReference type="GO" id="GO:0016020">
    <property type="term" value="C:membrane"/>
    <property type="evidence" value="ECO:0007669"/>
    <property type="project" value="UniProtKB-SubCell"/>
</dbReference>
<feature type="region of interest" description="Disordered" evidence="4">
    <location>
        <begin position="588"/>
        <end position="617"/>
    </location>
</feature>
<feature type="compositionally biased region" description="Low complexity" evidence="4">
    <location>
        <begin position="644"/>
        <end position="669"/>
    </location>
</feature>
<sequence length="1008" mass="110877" precursor="true">MHLIKNLVFVIAAVTFVFNVSPAQGDGPMAFRPGPDGKPVQVPGTGESKGGDGKDGQPKPPEKGGKKSKDDDNKEGKSPEPKIIRRGEVVDGTADADELKATVGEDGKVAFQFRNQSWVELVQWLSDITNKPLDWLELPGDRVNLASPGRYTVAETQDLFNRHLLARGFTILELDGGMTITQTKDINPAVVPRVSLAELHVLEPHAFVRTSLDIGWLSAEKMAQELTAMISTNGRLTAMTTTNRIEAMDAAINLQELARVMEQERDSASREALAPEFKLRYLPAEEAKKMLEQFLGVQEKKSAPMTPQQMQMMQQQMRNQGGKAVPTAKKVEVSIVANIRQNSVIIRAPADRVAVATEFIKRIDVPSDAMTSLADIQSRMQVFRLSSLDPEKLIEIITETNVLEPSTRLRADNENNALIVSGSAPDRFIITSLIERLDGSGRRFEVLQLRRLSPTEVAESISFLMGQKEEKDEGSSRNRYYGFYGYGGNEEEKKKTDEFRVAANERYRQVLLWASESEMEQVESLLIKLGEIPPPGGSKRTMRMVDAAATPETYEYLLKLQQQWSSTSGTPLQLPDKELFKDPIDEVNQTDDTETENADQQEEQEAARPKNSDEDDAVASNSVIKPGYLVAMQPPSDQVESGTAAPNNAADSGNAADSDSALQDDAAAPARKVIRSAAEFDSVFRPKPEPKVQKSKSSGSPIRIEVDSEGNLLLLSSDTKSLDQLEDLMMMVKPPRRPYRVFKIKFASSFWVKLNLEEYFEDAEEEDSEADRFYRWWNDDTEDEDEGPTGLGKGNPLKFVEDPDTNTIVVSGATSDQLRTISELIELWDINEPNNKRKMRFTRLVSLQYGRAGAIAETVKEAYRDLLSSNDKSFGGRGGGGGGEKGDKGDAKRKREGNGSGLVDRENGNEGGGADFSFKGKLSMGIDEVGNTLLVSAEGEDLLELITGMIEKLDLAARSAGEVEIFQLSGNVSTQSVQQALEAFGSGASTKATAETRPRRPFGGQSQD</sequence>
<feature type="signal peptide" evidence="5">
    <location>
        <begin position="1"/>
        <end position="25"/>
    </location>
</feature>
<feature type="region of interest" description="Disordered" evidence="4">
    <location>
        <begin position="985"/>
        <end position="1008"/>
    </location>
</feature>
<feature type="domain" description="NolW-like" evidence="6">
    <location>
        <begin position="277"/>
        <end position="368"/>
    </location>
</feature>
<evidence type="ECO:0000256" key="1">
    <source>
        <dbReference type="ARBA" id="ARBA00004370"/>
    </source>
</evidence>
<name>A0A517P347_9BACT</name>
<protein>
    <submittedName>
        <fullName evidence="7">Bacterial type II/III secretion system short domain protein</fullName>
    </submittedName>
</protein>
<evidence type="ECO:0000256" key="5">
    <source>
        <dbReference type="SAM" id="SignalP"/>
    </source>
</evidence>
<comment type="subcellular location">
    <subcellularLocation>
        <location evidence="1">Membrane</location>
    </subcellularLocation>
</comment>
<dbReference type="GO" id="GO:0015627">
    <property type="term" value="C:type II protein secretion system complex"/>
    <property type="evidence" value="ECO:0007669"/>
    <property type="project" value="TreeGrafter"/>
</dbReference>
<feature type="compositionally biased region" description="Acidic residues" evidence="4">
    <location>
        <begin position="588"/>
        <end position="604"/>
    </location>
</feature>
<dbReference type="Proteomes" id="UP000319817">
    <property type="component" value="Chromosome"/>
</dbReference>
<evidence type="ECO:0000256" key="4">
    <source>
        <dbReference type="SAM" id="MobiDB-lite"/>
    </source>
</evidence>
<dbReference type="AlphaFoldDB" id="A0A517P347"/>
<feature type="region of interest" description="Disordered" evidence="4">
    <location>
        <begin position="684"/>
        <end position="703"/>
    </location>
</feature>
<feature type="domain" description="NolW-like" evidence="6">
    <location>
        <begin position="380"/>
        <end position="439"/>
    </location>
</feature>
<feature type="compositionally biased region" description="Basic and acidic residues" evidence="4">
    <location>
        <begin position="49"/>
        <end position="89"/>
    </location>
</feature>
<dbReference type="InterPro" id="IPR050810">
    <property type="entry name" value="Bact_Secretion_Sys_Channel"/>
</dbReference>
<dbReference type="GO" id="GO:0009306">
    <property type="term" value="P:protein secretion"/>
    <property type="evidence" value="ECO:0007669"/>
    <property type="project" value="TreeGrafter"/>
</dbReference>
<evidence type="ECO:0000313" key="7">
    <source>
        <dbReference type="EMBL" id="QDT13794.1"/>
    </source>
</evidence>
<gene>
    <name evidence="7" type="ORF">K239x_58140</name>
</gene>
<dbReference type="EMBL" id="CP036526">
    <property type="protein sequence ID" value="QDT13794.1"/>
    <property type="molecule type" value="Genomic_DNA"/>
</dbReference>